<evidence type="ECO:0000256" key="1">
    <source>
        <dbReference type="SAM" id="MobiDB-lite"/>
    </source>
</evidence>
<reference evidence="2 3" key="1">
    <citation type="submission" date="2019-12" db="EMBL/GenBank/DDBJ databases">
        <title>Maritimibacter sp. nov. sp. isolated from sea sand.</title>
        <authorList>
            <person name="Kim J."/>
            <person name="Jeong S.E."/>
            <person name="Jung H.S."/>
            <person name="Jeon C.O."/>
        </authorList>
    </citation>
    <scope>NUCLEOTIDE SEQUENCE [LARGE SCALE GENOMIC DNA]</scope>
    <source>
        <strain evidence="2 3">DP07</strain>
    </source>
</reference>
<name>A0A845LYM4_9RHOB</name>
<evidence type="ECO:0000313" key="2">
    <source>
        <dbReference type="EMBL" id="MZR12885.1"/>
    </source>
</evidence>
<dbReference type="RefSeq" id="WP_161351005.1">
    <property type="nucleotide sequence ID" value="NZ_WTUX01000011.1"/>
</dbReference>
<organism evidence="2 3">
    <name type="scientific">Maritimibacter harenae</name>
    <dbReference type="NCBI Taxonomy" id="2606218"/>
    <lineage>
        <taxon>Bacteria</taxon>
        <taxon>Pseudomonadati</taxon>
        <taxon>Pseudomonadota</taxon>
        <taxon>Alphaproteobacteria</taxon>
        <taxon>Rhodobacterales</taxon>
        <taxon>Roseobacteraceae</taxon>
        <taxon>Maritimibacter</taxon>
    </lineage>
</organism>
<keyword evidence="3" id="KW-1185">Reference proteome</keyword>
<gene>
    <name evidence="2" type="ORF">GQE99_07605</name>
</gene>
<protein>
    <submittedName>
        <fullName evidence="2">Uncharacterized protein</fullName>
    </submittedName>
</protein>
<dbReference type="Proteomes" id="UP000467322">
    <property type="component" value="Unassembled WGS sequence"/>
</dbReference>
<dbReference type="EMBL" id="WTUX01000011">
    <property type="protein sequence ID" value="MZR12885.1"/>
    <property type="molecule type" value="Genomic_DNA"/>
</dbReference>
<evidence type="ECO:0000313" key="3">
    <source>
        <dbReference type="Proteomes" id="UP000467322"/>
    </source>
</evidence>
<dbReference type="AlphaFoldDB" id="A0A845LYM4"/>
<proteinExistence type="predicted"/>
<sequence length="228" mass="24391">MEMGDVIFYALGTAFVAGVSGLFDVGNLFGAGDEDDEGDQQVAHHVPAEAEEVPADLTAAFQSTLAHFLEDESESLIALRDAERAQEEQGAQAGDDDADALAGRPAAEPEHAIGGEMEFFDEDDDENIFHDDEDEDMAQPAEITVYDVTDPAADPARIDDFDRTQEALEIEYVATVDPQTGEMHVPELGVFYDAEADVTEVTLDGAPVAELEGDAGLTPDDIALRAIT</sequence>
<comment type="caution">
    <text evidence="2">The sequence shown here is derived from an EMBL/GenBank/DDBJ whole genome shotgun (WGS) entry which is preliminary data.</text>
</comment>
<feature type="region of interest" description="Disordered" evidence="1">
    <location>
        <begin position="83"/>
        <end position="105"/>
    </location>
</feature>
<accession>A0A845LYM4</accession>